<feature type="domain" description="Schlafen AlbA-2" evidence="1">
    <location>
        <begin position="15"/>
        <end position="119"/>
    </location>
</feature>
<proteinExistence type="predicted"/>
<reference evidence="2 3" key="1">
    <citation type="submission" date="2018-06" db="EMBL/GenBank/DDBJ databases">
        <title>Genomic Encyclopedia of Archaeal and Bacterial Type Strains, Phase II (KMG-II): from individual species to whole genera.</title>
        <authorList>
            <person name="Goeker M."/>
        </authorList>
    </citation>
    <scope>NUCLEOTIDE SEQUENCE [LARGE SCALE GENOMIC DNA]</scope>
    <source>
        <strain evidence="2 3">DSM 29821</strain>
    </source>
</reference>
<keyword evidence="2" id="KW-0238">DNA-binding</keyword>
<keyword evidence="3" id="KW-1185">Reference proteome</keyword>
<dbReference type="InterPro" id="IPR038461">
    <property type="entry name" value="Schlafen_AlbA_2_dom_sf"/>
</dbReference>
<sequence length="356" mass="40394">MDFIKEVDQQIGLPESSHLEYKAVLPPSKNIAIEIAALANSEGGFIILGISDKGELVGLTPDQPANSITHKALELLSPQPNVIYQFVHSAGVRLYAIRVNKSSEVVYLEGKIFKRDGPRTFLENPPITSFRSNGYKRLAILNISLEGFKKNATNAKVKVIEHYQSVLKIFDDLGGILYPQGPNITTNNAEGQILTRILYSSYVDNFETYLSDLLYEIFLAIPASLKSQQTVTIEEVLNCSDMQEFIRYWAKEKLAKLQRGSVKGFIEDTDQIRSLKVIEKKEIKEMEDTLQIRHLYAHRNGVVDEKFIRYVGGQFQLNQVHTMAMEEICNRMEYLIEIINKLDSASIKKYRLAISN</sequence>
<dbReference type="InterPro" id="IPR007421">
    <property type="entry name" value="Schlafen_AlbA_2_dom"/>
</dbReference>
<dbReference type="GO" id="GO:0003677">
    <property type="term" value="F:DNA binding"/>
    <property type="evidence" value="ECO:0007669"/>
    <property type="project" value="UniProtKB-KW"/>
</dbReference>
<accession>A0A327W528</accession>
<dbReference type="OrthoDB" id="9810282at2"/>
<dbReference type="RefSeq" id="WP_111593110.1">
    <property type="nucleotide sequence ID" value="NZ_QLMA01000005.1"/>
</dbReference>
<dbReference type="EMBL" id="QLMA01000005">
    <property type="protein sequence ID" value="RAJ80088.1"/>
    <property type="molecule type" value="Genomic_DNA"/>
</dbReference>
<evidence type="ECO:0000313" key="3">
    <source>
        <dbReference type="Proteomes" id="UP000249819"/>
    </source>
</evidence>
<dbReference type="Pfam" id="PF04326">
    <property type="entry name" value="SLFN_AlbA_2"/>
    <property type="match status" value="1"/>
</dbReference>
<comment type="caution">
    <text evidence="2">The sequence shown here is derived from an EMBL/GenBank/DDBJ whole genome shotgun (WGS) entry which is preliminary data.</text>
</comment>
<evidence type="ECO:0000313" key="2">
    <source>
        <dbReference type="EMBL" id="RAJ80088.1"/>
    </source>
</evidence>
<dbReference type="PANTHER" id="PTHR30595:SF6">
    <property type="entry name" value="SCHLAFEN ALBA-2 DOMAIN-CONTAINING PROTEIN"/>
    <property type="match status" value="1"/>
</dbReference>
<organism evidence="2 3">
    <name type="scientific">Chitinophaga dinghuensis</name>
    <dbReference type="NCBI Taxonomy" id="1539050"/>
    <lineage>
        <taxon>Bacteria</taxon>
        <taxon>Pseudomonadati</taxon>
        <taxon>Bacteroidota</taxon>
        <taxon>Chitinophagia</taxon>
        <taxon>Chitinophagales</taxon>
        <taxon>Chitinophagaceae</taxon>
        <taxon>Chitinophaga</taxon>
    </lineage>
</organism>
<gene>
    <name evidence="2" type="ORF">CLV59_105195</name>
</gene>
<protein>
    <submittedName>
        <fullName evidence="2">Putative DNA-binding protein</fullName>
    </submittedName>
</protein>
<dbReference type="PANTHER" id="PTHR30595">
    <property type="entry name" value="GLPR-RELATED TRANSCRIPTIONAL REPRESSOR"/>
    <property type="match status" value="1"/>
</dbReference>
<dbReference type="Gene3D" id="3.30.950.30">
    <property type="entry name" value="Schlafen, AAA domain"/>
    <property type="match status" value="1"/>
</dbReference>
<evidence type="ECO:0000259" key="1">
    <source>
        <dbReference type="Pfam" id="PF04326"/>
    </source>
</evidence>
<dbReference type="Proteomes" id="UP000249819">
    <property type="component" value="Unassembled WGS sequence"/>
</dbReference>
<name>A0A327W528_9BACT</name>
<dbReference type="AlphaFoldDB" id="A0A327W528"/>